<dbReference type="PANTHER" id="PTHR43031:SF17">
    <property type="entry name" value="SULFURTRANSFERASE YTWF-RELATED"/>
    <property type="match status" value="1"/>
</dbReference>
<dbReference type="SMART" id="SM00450">
    <property type="entry name" value="RHOD"/>
    <property type="match status" value="1"/>
</dbReference>
<dbReference type="RefSeq" id="WP_153497223.1">
    <property type="nucleotide sequence ID" value="NZ_CAXYUY010000024.1"/>
</dbReference>
<dbReference type="PANTHER" id="PTHR43031">
    <property type="entry name" value="FAD-DEPENDENT OXIDOREDUCTASE"/>
    <property type="match status" value="1"/>
</dbReference>
<dbReference type="OrthoDB" id="9800872at2"/>
<dbReference type="Proteomes" id="UP000439550">
    <property type="component" value="Unassembled WGS sequence"/>
</dbReference>
<dbReference type="SUPFAM" id="SSF52821">
    <property type="entry name" value="Rhodanese/Cell cycle control phosphatase"/>
    <property type="match status" value="1"/>
</dbReference>
<dbReference type="Gene3D" id="3.40.250.10">
    <property type="entry name" value="Rhodanese-like domain"/>
    <property type="match status" value="1"/>
</dbReference>
<evidence type="ECO:0000259" key="1">
    <source>
        <dbReference type="PROSITE" id="PS50206"/>
    </source>
</evidence>
<dbReference type="PROSITE" id="PS50206">
    <property type="entry name" value="RHODANESE_3"/>
    <property type="match status" value="1"/>
</dbReference>
<comment type="caution">
    <text evidence="2">The sequence shown here is derived from an EMBL/GenBank/DDBJ whole genome shotgun (WGS) entry which is preliminary data.</text>
</comment>
<evidence type="ECO:0000313" key="3">
    <source>
        <dbReference type="Proteomes" id="UP000439550"/>
    </source>
</evidence>
<evidence type="ECO:0000313" key="2">
    <source>
        <dbReference type="EMBL" id="MQW40599.1"/>
    </source>
</evidence>
<dbReference type="InterPro" id="IPR036873">
    <property type="entry name" value="Rhodanese-like_dom_sf"/>
</dbReference>
<accession>A0A7X2D135</accession>
<dbReference type="CDD" id="cd00158">
    <property type="entry name" value="RHOD"/>
    <property type="match status" value="1"/>
</dbReference>
<dbReference type="InterPro" id="IPR050229">
    <property type="entry name" value="GlpE_sulfurtransferase"/>
</dbReference>
<dbReference type="Pfam" id="PF00581">
    <property type="entry name" value="Rhodanese"/>
    <property type="match status" value="1"/>
</dbReference>
<organism evidence="2 3">
    <name type="scientific">Lactococcus hircilactis</name>
    <dbReference type="NCBI Taxonomy" id="1494462"/>
    <lineage>
        <taxon>Bacteria</taxon>
        <taxon>Bacillati</taxon>
        <taxon>Bacillota</taxon>
        <taxon>Bacilli</taxon>
        <taxon>Lactobacillales</taxon>
        <taxon>Streptococcaceae</taxon>
        <taxon>Lactococcus</taxon>
    </lineage>
</organism>
<feature type="domain" description="Rhodanese" evidence="1">
    <location>
        <begin position="13"/>
        <end position="95"/>
    </location>
</feature>
<keyword evidence="3" id="KW-1185">Reference proteome</keyword>
<reference evidence="2 3" key="1">
    <citation type="submission" date="2019-10" db="EMBL/GenBank/DDBJ databases">
        <authorList>
            <person name="Dong K."/>
        </authorList>
    </citation>
    <scope>NUCLEOTIDE SEQUENCE [LARGE SCALE GENOMIC DNA]</scope>
    <source>
        <strain evidence="2 3">DSM 28960</strain>
    </source>
</reference>
<gene>
    <name evidence="2" type="ORF">GHI93_11810</name>
</gene>
<sequence length="95" mass="10512">MKSVSITALKTAIKNDSCIIDVRENFEYNMGHVPTAKNIPLSELEARFQEITPGSYLICQSGHRSMTACDYLASQHIEVINVIGGTSAWDLPLEQ</sequence>
<protein>
    <submittedName>
        <fullName evidence="2">Rhodanese-like domain-containing protein</fullName>
    </submittedName>
</protein>
<name>A0A7X2D135_9LACT</name>
<dbReference type="EMBL" id="WITJ01000024">
    <property type="protein sequence ID" value="MQW40599.1"/>
    <property type="molecule type" value="Genomic_DNA"/>
</dbReference>
<dbReference type="AlphaFoldDB" id="A0A7X2D135"/>
<proteinExistence type="predicted"/>
<dbReference type="InterPro" id="IPR001763">
    <property type="entry name" value="Rhodanese-like_dom"/>
</dbReference>